<dbReference type="Proteomes" id="UP000004931">
    <property type="component" value="Unassembled WGS sequence"/>
</dbReference>
<dbReference type="STRING" id="247633.GP2143_14071"/>
<dbReference type="InterPro" id="IPR029044">
    <property type="entry name" value="Nucleotide-diphossugar_trans"/>
</dbReference>
<proteinExistence type="predicted"/>
<dbReference type="AlphaFoldDB" id="A0Y8D4"/>
<dbReference type="Pfam" id="PF00535">
    <property type="entry name" value="Glycos_transf_2"/>
    <property type="match status" value="1"/>
</dbReference>
<dbReference type="SUPFAM" id="SSF53448">
    <property type="entry name" value="Nucleotide-diphospho-sugar transferases"/>
    <property type="match status" value="1"/>
</dbReference>
<protein>
    <submittedName>
        <fullName evidence="2">Glycosyl transferase</fullName>
    </submittedName>
</protein>
<dbReference type="eggNOG" id="COG1216">
    <property type="taxonomic scope" value="Bacteria"/>
</dbReference>
<keyword evidence="3" id="KW-1185">Reference proteome</keyword>
<dbReference type="EMBL" id="AAVT01000001">
    <property type="protein sequence ID" value="EAW32388.1"/>
    <property type="molecule type" value="Genomic_DNA"/>
</dbReference>
<evidence type="ECO:0000313" key="2">
    <source>
        <dbReference type="EMBL" id="EAW32388.1"/>
    </source>
</evidence>
<dbReference type="PANTHER" id="PTHR43685">
    <property type="entry name" value="GLYCOSYLTRANSFERASE"/>
    <property type="match status" value="1"/>
</dbReference>
<feature type="domain" description="Glycosyltransferase 2-like" evidence="1">
    <location>
        <begin position="9"/>
        <end position="158"/>
    </location>
</feature>
<name>A0Y8D4_9GAMM</name>
<evidence type="ECO:0000259" key="1">
    <source>
        <dbReference type="Pfam" id="PF00535"/>
    </source>
</evidence>
<accession>A0Y8D4</accession>
<dbReference type="CDD" id="cd00761">
    <property type="entry name" value="Glyco_tranf_GTA_type"/>
    <property type="match status" value="1"/>
</dbReference>
<reference evidence="2 3" key="1">
    <citation type="journal article" date="2010" name="J. Bacteriol.">
        <title>Genome sequence of the oligotrophic marine Gammaproteobacterium HTCC2143, isolated from the Oregon Coast.</title>
        <authorList>
            <person name="Oh H.M."/>
            <person name="Kang I."/>
            <person name="Ferriera S."/>
            <person name="Giovannoni S.J."/>
            <person name="Cho J.C."/>
        </authorList>
    </citation>
    <scope>NUCLEOTIDE SEQUENCE [LARGE SCALE GENOMIC DNA]</scope>
    <source>
        <strain evidence="2 3">HTCC2143</strain>
    </source>
</reference>
<comment type="caution">
    <text evidence="2">The sequence shown here is derived from an EMBL/GenBank/DDBJ whole genome shotgun (WGS) entry which is preliminary data.</text>
</comment>
<dbReference type="GO" id="GO:0016740">
    <property type="term" value="F:transferase activity"/>
    <property type="evidence" value="ECO:0007669"/>
    <property type="project" value="UniProtKB-KW"/>
</dbReference>
<sequence>MNEATPLFSAIIPCYNYGDRISRAIDSVTFQAGNDCEIIVINDGSTDNSASILKDLYTRGENFSYFNKTNGGAASARNYGIDKCRGRYLIFLDADDEMAQGALDALREAIQQQPDIDVWAGAHSNIFPDGNETKASEPNFSQTGYLRLHDYINKKVSLVNGALASKRYIFDKIRYPEDLKNSEDIPVFAQSVALFKCQSLAANMVRINKHRDSLRHNLDFLIQGHLHVVDHTFREELFPKELMVLKRSYLSQRCLSLSRILIKAGQKQQGRAFFHQAVKARKSAILKWPYLKNYLRSFL</sequence>
<dbReference type="OrthoDB" id="9801954at2"/>
<organism evidence="2 3">
    <name type="scientific">marine gamma proteobacterium HTCC2143</name>
    <dbReference type="NCBI Taxonomy" id="247633"/>
    <lineage>
        <taxon>Bacteria</taxon>
        <taxon>Pseudomonadati</taxon>
        <taxon>Pseudomonadota</taxon>
        <taxon>Gammaproteobacteria</taxon>
        <taxon>Cellvibrionales</taxon>
        <taxon>Spongiibacteraceae</taxon>
        <taxon>BD1-7 clade</taxon>
    </lineage>
</organism>
<dbReference type="InterPro" id="IPR050834">
    <property type="entry name" value="Glycosyltransf_2"/>
</dbReference>
<dbReference type="PANTHER" id="PTHR43685:SF2">
    <property type="entry name" value="GLYCOSYLTRANSFERASE 2-LIKE DOMAIN-CONTAINING PROTEIN"/>
    <property type="match status" value="1"/>
</dbReference>
<gene>
    <name evidence="2" type="ORF">GP2143_14071</name>
</gene>
<dbReference type="InterPro" id="IPR001173">
    <property type="entry name" value="Glyco_trans_2-like"/>
</dbReference>
<dbReference type="Gene3D" id="3.90.550.10">
    <property type="entry name" value="Spore Coat Polysaccharide Biosynthesis Protein SpsA, Chain A"/>
    <property type="match status" value="1"/>
</dbReference>
<keyword evidence="2" id="KW-0808">Transferase</keyword>
<evidence type="ECO:0000313" key="3">
    <source>
        <dbReference type="Proteomes" id="UP000004931"/>
    </source>
</evidence>